<dbReference type="Pfam" id="PF00583">
    <property type="entry name" value="Acetyltransf_1"/>
    <property type="match status" value="1"/>
</dbReference>
<proteinExistence type="predicted"/>
<dbReference type="Proteomes" id="UP000431092">
    <property type="component" value="Unassembled WGS sequence"/>
</dbReference>
<protein>
    <submittedName>
        <fullName evidence="4">GNAT family N-acetyltransferase</fullName>
    </submittedName>
</protein>
<evidence type="ECO:0000256" key="1">
    <source>
        <dbReference type="ARBA" id="ARBA00022679"/>
    </source>
</evidence>
<dbReference type="InterPro" id="IPR000182">
    <property type="entry name" value="GNAT_dom"/>
</dbReference>
<evidence type="ECO:0000313" key="5">
    <source>
        <dbReference type="Proteomes" id="UP000431092"/>
    </source>
</evidence>
<evidence type="ECO:0000256" key="2">
    <source>
        <dbReference type="ARBA" id="ARBA00023315"/>
    </source>
</evidence>
<keyword evidence="2" id="KW-0012">Acyltransferase</keyword>
<comment type="caution">
    <text evidence="4">The sequence shown here is derived from an EMBL/GenBank/DDBJ whole genome shotgun (WGS) entry which is preliminary data.</text>
</comment>
<dbReference type="InterPro" id="IPR050832">
    <property type="entry name" value="Bact_Acetyltransf"/>
</dbReference>
<sequence length="145" mass="15715">MSALRLTRLGPRDALLVLAAGDLFDTPPSEEGARRFLAMPGHHLVLAIEGYRPVGFVTGVEMCHPDKGTEMFVYELAVDPAQQRRGIGSALLRELQAVAAERGCHAVWTLTETDNQAALATYRALGARESNGTTMLEWDGGHATR</sequence>
<dbReference type="EMBL" id="WLVL01000037">
    <property type="protein sequence ID" value="MTB72234.1"/>
    <property type="molecule type" value="Genomic_DNA"/>
</dbReference>
<dbReference type="GO" id="GO:0016747">
    <property type="term" value="F:acyltransferase activity, transferring groups other than amino-acyl groups"/>
    <property type="evidence" value="ECO:0007669"/>
    <property type="project" value="InterPro"/>
</dbReference>
<dbReference type="AlphaFoldDB" id="A0A6I3I7U8"/>
<dbReference type="PROSITE" id="PS51186">
    <property type="entry name" value="GNAT"/>
    <property type="match status" value="1"/>
</dbReference>
<name>A0A6I3I7U8_9MICO</name>
<reference evidence="4 5" key="1">
    <citation type="submission" date="2019-11" db="EMBL/GenBank/DDBJ databases">
        <title>Whole genome sequencing identifies a novel species of the genus Arsenicicoccus isolated from human blood.</title>
        <authorList>
            <person name="Jeong J.H."/>
            <person name="Kweon O.J."/>
            <person name="Kim H.R."/>
            <person name="Kim T.-H."/>
            <person name="Ha S.-M."/>
            <person name="Lee M.-K."/>
        </authorList>
    </citation>
    <scope>NUCLEOTIDE SEQUENCE [LARGE SCALE GENOMIC DNA]</scope>
    <source>
        <strain evidence="4 5">MKL-02</strain>
    </source>
</reference>
<dbReference type="CDD" id="cd04301">
    <property type="entry name" value="NAT_SF"/>
    <property type="match status" value="1"/>
</dbReference>
<evidence type="ECO:0000313" key="4">
    <source>
        <dbReference type="EMBL" id="MTB72234.1"/>
    </source>
</evidence>
<accession>A0A6I3I7U8</accession>
<dbReference type="Gene3D" id="3.40.630.30">
    <property type="match status" value="1"/>
</dbReference>
<dbReference type="PANTHER" id="PTHR43877">
    <property type="entry name" value="AMINOALKYLPHOSPHONATE N-ACETYLTRANSFERASE-RELATED-RELATED"/>
    <property type="match status" value="1"/>
</dbReference>
<gene>
    <name evidence="4" type="ORF">GGG17_09680</name>
</gene>
<feature type="domain" description="N-acetyltransferase" evidence="3">
    <location>
        <begin position="4"/>
        <end position="145"/>
    </location>
</feature>
<dbReference type="RefSeq" id="WP_154593495.1">
    <property type="nucleotide sequence ID" value="NZ_CP171001.1"/>
</dbReference>
<keyword evidence="1 4" id="KW-0808">Transferase</keyword>
<dbReference type="InterPro" id="IPR016181">
    <property type="entry name" value="Acyl_CoA_acyltransferase"/>
</dbReference>
<evidence type="ECO:0000259" key="3">
    <source>
        <dbReference type="PROSITE" id="PS51186"/>
    </source>
</evidence>
<keyword evidence="5" id="KW-1185">Reference proteome</keyword>
<dbReference type="SUPFAM" id="SSF55729">
    <property type="entry name" value="Acyl-CoA N-acyltransferases (Nat)"/>
    <property type="match status" value="1"/>
</dbReference>
<organism evidence="4 5">
    <name type="scientific">Arsenicicoccus cauae</name>
    <dbReference type="NCBI Taxonomy" id="2663847"/>
    <lineage>
        <taxon>Bacteria</taxon>
        <taxon>Bacillati</taxon>
        <taxon>Actinomycetota</taxon>
        <taxon>Actinomycetes</taxon>
        <taxon>Micrococcales</taxon>
        <taxon>Intrasporangiaceae</taxon>
        <taxon>Arsenicicoccus</taxon>
    </lineage>
</organism>